<dbReference type="PANTHER" id="PTHR24220">
    <property type="entry name" value="IMPORT ATP-BINDING PROTEIN"/>
    <property type="match status" value="1"/>
</dbReference>
<dbReference type="GO" id="GO:0005524">
    <property type="term" value="F:ATP binding"/>
    <property type="evidence" value="ECO:0007669"/>
    <property type="project" value="UniProtKB-KW"/>
</dbReference>
<dbReference type="KEGG" id="scor:J3U87_24440"/>
<protein>
    <submittedName>
        <fullName evidence="6">ABC transporter ATP-binding protein</fullName>
    </submittedName>
</protein>
<evidence type="ECO:0000313" key="7">
    <source>
        <dbReference type="Proteomes" id="UP000663929"/>
    </source>
</evidence>
<dbReference type="GO" id="GO:0016887">
    <property type="term" value="F:ATP hydrolysis activity"/>
    <property type="evidence" value="ECO:0007669"/>
    <property type="project" value="InterPro"/>
</dbReference>
<evidence type="ECO:0000256" key="3">
    <source>
        <dbReference type="ARBA" id="ARBA00022741"/>
    </source>
</evidence>
<dbReference type="GO" id="GO:0005886">
    <property type="term" value="C:plasma membrane"/>
    <property type="evidence" value="ECO:0007669"/>
    <property type="project" value="TreeGrafter"/>
</dbReference>
<evidence type="ECO:0000256" key="2">
    <source>
        <dbReference type="ARBA" id="ARBA00022448"/>
    </source>
</evidence>
<gene>
    <name evidence="6" type="ORF">J3U87_24440</name>
</gene>
<keyword evidence="7" id="KW-1185">Reference proteome</keyword>
<dbReference type="SUPFAM" id="SSF52540">
    <property type="entry name" value="P-loop containing nucleoside triphosphate hydrolases"/>
    <property type="match status" value="1"/>
</dbReference>
<organism evidence="6 7">
    <name type="scientific">Sulfidibacter corallicola</name>
    <dbReference type="NCBI Taxonomy" id="2818388"/>
    <lineage>
        <taxon>Bacteria</taxon>
        <taxon>Pseudomonadati</taxon>
        <taxon>Acidobacteriota</taxon>
        <taxon>Holophagae</taxon>
        <taxon>Acanthopleuribacterales</taxon>
        <taxon>Acanthopleuribacteraceae</taxon>
        <taxon>Sulfidibacter</taxon>
    </lineage>
</organism>
<dbReference type="InterPro" id="IPR017911">
    <property type="entry name" value="MacB-like_ATP-bd"/>
</dbReference>
<dbReference type="EMBL" id="CP071793">
    <property type="protein sequence ID" value="QTD48742.1"/>
    <property type="molecule type" value="Genomic_DNA"/>
</dbReference>
<dbReference type="InterPro" id="IPR027417">
    <property type="entry name" value="P-loop_NTPase"/>
</dbReference>
<keyword evidence="2" id="KW-0813">Transport</keyword>
<dbReference type="SMART" id="SM00382">
    <property type="entry name" value="AAA"/>
    <property type="match status" value="1"/>
</dbReference>
<dbReference type="InterPro" id="IPR015854">
    <property type="entry name" value="ABC_transpr_LolD-like"/>
</dbReference>
<comment type="similarity">
    <text evidence="1">Belongs to the ABC transporter superfamily.</text>
</comment>
<feature type="domain" description="ABC transporter" evidence="5">
    <location>
        <begin position="6"/>
        <end position="230"/>
    </location>
</feature>
<dbReference type="InterPro" id="IPR003439">
    <property type="entry name" value="ABC_transporter-like_ATP-bd"/>
</dbReference>
<reference evidence="6" key="1">
    <citation type="submission" date="2021-03" db="EMBL/GenBank/DDBJ databases">
        <title>Acanthopleuribacteraceae sp. M133.</title>
        <authorList>
            <person name="Wang G."/>
        </authorList>
    </citation>
    <scope>NUCLEOTIDE SEQUENCE</scope>
    <source>
        <strain evidence="6">M133</strain>
    </source>
</reference>
<dbReference type="Gene3D" id="3.40.50.300">
    <property type="entry name" value="P-loop containing nucleotide triphosphate hydrolases"/>
    <property type="match status" value="1"/>
</dbReference>
<dbReference type="AlphaFoldDB" id="A0A8A4THV2"/>
<dbReference type="CDD" id="cd03255">
    <property type="entry name" value="ABC_MJ0796_LolCDE_FtsE"/>
    <property type="match status" value="1"/>
</dbReference>
<sequence>MTEHILVARDLFKSFENPPVTVLQGISLSWSRGESIAVVGPSGCGKSTLLHLLGTLDRPDSGELSIDGCNPLDMDEVDLARFRNNLIGFVFQDHHLLPQYSVIENVLLPIMAFDRIGDEHLVRARSLLDRMGLGHRLDHRPEQLSGGERQRTALARALIKNPAVLLCDEPTGSLDGESARNAADLLLELHREEHTCLVVVTHSPDLARRMDREMTLRGGQLQEAAAAVDP</sequence>
<keyword evidence="3" id="KW-0547">Nucleotide-binding</keyword>
<name>A0A8A4THV2_SULCO</name>
<dbReference type="PROSITE" id="PS50893">
    <property type="entry name" value="ABC_TRANSPORTER_2"/>
    <property type="match status" value="1"/>
</dbReference>
<evidence type="ECO:0000256" key="1">
    <source>
        <dbReference type="ARBA" id="ARBA00005417"/>
    </source>
</evidence>
<dbReference type="InterPro" id="IPR003593">
    <property type="entry name" value="AAA+_ATPase"/>
</dbReference>
<proteinExistence type="inferred from homology"/>
<evidence type="ECO:0000256" key="4">
    <source>
        <dbReference type="ARBA" id="ARBA00022840"/>
    </source>
</evidence>
<dbReference type="RefSeq" id="WP_237378393.1">
    <property type="nucleotide sequence ID" value="NZ_CP071793.1"/>
</dbReference>
<dbReference type="PANTHER" id="PTHR24220:SF689">
    <property type="entry name" value="LIPOPROTEIN-RELEASING SYSTEM ATP-BINDING PROTEIN LOLD"/>
    <property type="match status" value="1"/>
</dbReference>
<evidence type="ECO:0000259" key="5">
    <source>
        <dbReference type="PROSITE" id="PS50893"/>
    </source>
</evidence>
<accession>A0A8A4THV2</accession>
<dbReference type="Proteomes" id="UP000663929">
    <property type="component" value="Chromosome"/>
</dbReference>
<dbReference type="GO" id="GO:0022857">
    <property type="term" value="F:transmembrane transporter activity"/>
    <property type="evidence" value="ECO:0007669"/>
    <property type="project" value="TreeGrafter"/>
</dbReference>
<dbReference type="Pfam" id="PF00005">
    <property type="entry name" value="ABC_tran"/>
    <property type="match status" value="1"/>
</dbReference>
<keyword evidence="4 6" id="KW-0067">ATP-binding</keyword>
<evidence type="ECO:0000313" key="6">
    <source>
        <dbReference type="EMBL" id="QTD48742.1"/>
    </source>
</evidence>